<reference evidence="8 9" key="1">
    <citation type="journal article" date="2014" name="Gut Pathog.">
        <title>Gene clusters of Hafnia alvei strain FB1 important in survival and pathogenesis: a draft genome perspective.</title>
        <authorList>
            <person name="Tan J.Y."/>
            <person name="Yin W.F."/>
            <person name="Chan K.G."/>
        </authorList>
    </citation>
    <scope>NUCLEOTIDE SEQUENCE [LARGE SCALE GENOMIC DNA]</scope>
    <source>
        <strain evidence="8 9">FB1</strain>
    </source>
</reference>
<evidence type="ECO:0000256" key="1">
    <source>
        <dbReference type="ARBA" id="ARBA00001946"/>
    </source>
</evidence>
<feature type="domain" description="GGDEF" evidence="7">
    <location>
        <begin position="430"/>
        <end position="563"/>
    </location>
</feature>
<dbReference type="RefSeq" id="WP_025800993.1">
    <property type="nucleotide sequence ID" value="NZ_CP009706.1"/>
</dbReference>
<feature type="transmembrane region" description="Helical" evidence="6">
    <location>
        <begin position="6"/>
        <end position="26"/>
    </location>
</feature>
<comment type="catalytic activity">
    <reaction evidence="4">
        <text>2 GTP = 3',3'-c-di-GMP + 2 diphosphate</text>
        <dbReference type="Rhea" id="RHEA:24898"/>
        <dbReference type="ChEBI" id="CHEBI:33019"/>
        <dbReference type="ChEBI" id="CHEBI:37565"/>
        <dbReference type="ChEBI" id="CHEBI:58805"/>
        <dbReference type="EC" id="2.7.7.65"/>
    </reaction>
</comment>
<dbReference type="EC" id="2.7.7.65" evidence="3"/>
<evidence type="ECO:0000313" key="8">
    <source>
        <dbReference type="EMBL" id="AIU72416.1"/>
    </source>
</evidence>
<dbReference type="EMBL" id="CP009706">
    <property type="protein sequence ID" value="AIU72416.1"/>
    <property type="molecule type" value="Genomic_DNA"/>
</dbReference>
<comment type="pathway">
    <text evidence="2">Purine metabolism; 3',5'-cyclic di-GMP biosynthesis.</text>
</comment>
<evidence type="ECO:0000259" key="7">
    <source>
        <dbReference type="PROSITE" id="PS50887"/>
    </source>
</evidence>
<dbReference type="PANTHER" id="PTHR45138">
    <property type="entry name" value="REGULATORY COMPONENTS OF SENSORY TRANSDUCTION SYSTEM"/>
    <property type="match status" value="1"/>
</dbReference>
<feature type="coiled-coil region" evidence="5">
    <location>
        <begin position="372"/>
        <end position="406"/>
    </location>
</feature>
<dbReference type="InterPro" id="IPR043128">
    <property type="entry name" value="Rev_trsase/Diguanyl_cyclase"/>
</dbReference>
<dbReference type="GO" id="GO:0043709">
    <property type="term" value="P:cell adhesion involved in single-species biofilm formation"/>
    <property type="evidence" value="ECO:0007669"/>
    <property type="project" value="TreeGrafter"/>
</dbReference>
<evidence type="ECO:0000256" key="5">
    <source>
        <dbReference type="SAM" id="Coils"/>
    </source>
</evidence>
<evidence type="ECO:0000256" key="3">
    <source>
        <dbReference type="ARBA" id="ARBA00012528"/>
    </source>
</evidence>
<dbReference type="HOGENOM" id="CLU_481358_0_0_6"/>
<dbReference type="Proteomes" id="UP000029986">
    <property type="component" value="Chromosome"/>
</dbReference>
<proteinExistence type="predicted"/>
<dbReference type="KEGG" id="hav:AT03_08435"/>
<keyword evidence="6" id="KW-0812">Transmembrane</keyword>
<dbReference type="PANTHER" id="PTHR45138:SF9">
    <property type="entry name" value="DIGUANYLATE CYCLASE DGCM-RELATED"/>
    <property type="match status" value="1"/>
</dbReference>
<dbReference type="InterPro" id="IPR000160">
    <property type="entry name" value="GGDEF_dom"/>
</dbReference>
<dbReference type="AlphaFoldDB" id="A0A097R116"/>
<keyword evidence="5" id="KW-0175">Coiled coil</keyword>
<keyword evidence="9" id="KW-1185">Reference proteome</keyword>
<sequence>MKLKNLIYIFTTALVFFFGIFIYSSLHKAHVDFAQNQQNLYKVKRLRDLTEVFQSALLVHRLKRISFMSDAITQSEILDAEKQVRLHADALVLPPSDKSATELEKQTHEMFNRAKFFVYRLTANDNQELSAVGHLMQAQLDLKSSYYITELNKLYFLYVYNTTLSDTHSYKFIESVRLNNRLTLTATELIDQLVDIKTDEVKRNQSYLRSIELIGVLDSLRSRVDFIIATAPDEAQPSANIDELLNKLSKESMQHLTADLTSVMQSRSSNAFDGFYRYIIGIDKASAIFVNNSYDLELHELEKKISVSRVQLYGMISLCWLLALFIVMPILVFSSKISLWLTLTNKNIMKLSQGDLDISPDNSIMTGELSAISDAINQLRQNQIEKRLLETEKQELINELLEASSTDPLTNIYNRRKFFNQCSQITEDDYPLAFCLIDIDNFKRLNDRYGHDVGDLALIAFSQMLEQSLPKSTVYCRYGGEEFAILIKYENMQQSMRIIDVVRHRTEMLSIAIPNKPSVGFTISCGLARLDDYQNINHSIKQADEALYYSKKRGKNQVSFYSPNGFISFDANDKNG</sequence>
<dbReference type="Gene3D" id="3.30.70.270">
    <property type="match status" value="1"/>
</dbReference>
<name>A0A097R116_HAFAL</name>
<dbReference type="OrthoDB" id="5496380at2"/>
<evidence type="ECO:0000313" key="9">
    <source>
        <dbReference type="Proteomes" id="UP000029986"/>
    </source>
</evidence>
<dbReference type="SUPFAM" id="SSF55073">
    <property type="entry name" value="Nucleotide cyclase"/>
    <property type="match status" value="1"/>
</dbReference>
<organism evidence="8 9">
    <name type="scientific">Hafnia alvei FB1</name>
    <dbReference type="NCBI Taxonomy" id="1453496"/>
    <lineage>
        <taxon>Bacteria</taxon>
        <taxon>Pseudomonadati</taxon>
        <taxon>Pseudomonadota</taxon>
        <taxon>Gammaproteobacteria</taxon>
        <taxon>Enterobacterales</taxon>
        <taxon>Hafniaceae</taxon>
        <taxon>Hafnia</taxon>
    </lineage>
</organism>
<accession>A0A097R116</accession>
<gene>
    <name evidence="8" type="ORF">AT03_08435</name>
</gene>
<keyword evidence="6" id="KW-0472">Membrane</keyword>
<dbReference type="eggNOG" id="COG2199">
    <property type="taxonomic scope" value="Bacteria"/>
</dbReference>
<comment type="cofactor">
    <cofactor evidence="1">
        <name>Mg(2+)</name>
        <dbReference type="ChEBI" id="CHEBI:18420"/>
    </cofactor>
</comment>
<protein>
    <recommendedName>
        <fullName evidence="3">diguanylate cyclase</fullName>
        <ecNumber evidence="3">2.7.7.65</ecNumber>
    </recommendedName>
</protein>
<dbReference type="PATRIC" id="fig|1453496.5.peg.1685"/>
<dbReference type="Pfam" id="PF00990">
    <property type="entry name" value="GGDEF"/>
    <property type="match status" value="1"/>
</dbReference>
<dbReference type="NCBIfam" id="TIGR00254">
    <property type="entry name" value="GGDEF"/>
    <property type="match status" value="1"/>
</dbReference>
<evidence type="ECO:0000256" key="4">
    <source>
        <dbReference type="ARBA" id="ARBA00034247"/>
    </source>
</evidence>
<dbReference type="GO" id="GO:0005886">
    <property type="term" value="C:plasma membrane"/>
    <property type="evidence" value="ECO:0007669"/>
    <property type="project" value="TreeGrafter"/>
</dbReference>
<dbReference type="GO" id="GO:1902201">
    <property type="term" value="P:negative regulation of bacterial-type flagellum-dependent cell motility"/>
    <property type="evidence" value="ECO:0007669"/>
    <property type="project" value="TreeGrafter"/>
</dbReference>
<evidence type="ECO:0000256" key="2">
    <source>
        <dbReference type="ARBA" id="ARBA00004665"/>
    </source>
</evidence>
<dbReference type="GO" id="GO:0052621">
    <property type="term" value="F:diguanylate cyclase activity"/>
    <property type="evidence" value="ECO:0007669"/>
    <property type="project" value="UniProtKB-EC"/>
</dbReference>
<dbReference type="PROSITE" id="PS50887">
    <property type="entry name" value="GGDEF"/>
    <property type="match status" value="1"/>
</dbReference>
<dbReference type="SMART" id="SM00267">
    <property type="entry name" value="GGDEF"/>
    <property type="match status" value="1"/>
</dbReference>
<dbReference type="InterPro" id="IPR029787">
    <property type="entry name" value="Nucleotide_cyclase"/>
</dbReference>
<dbReference type="FunFam" id="3.30.70.270:FF:000001">
    <property type="entry name" value="Diguanylate cyclase domain protein"/>
    <property type="match status" value="1"/>
</dbReference>
<feature type="transmembrane region" description="Helical" evidence="6">
    <location>
        <begin position="312"/>
        <end position="333"/>
    </location>
</feature>
<dbReference type="CDD" id="cd01949">
    <property type="entry name" value="GGDEF"/>
    <property type="match status" value="1"/>
</dbReference>
<keyword evidence="6" id="KW-1133">Transmembrane helix</keyword>
<evidence type="ECO:0000256" key="6">
    <source>
        <dbReference type="SAM" id="Phobius"/>
    </source>
</evidence>
<dbReference type="InterPro" id="IPR050469">
    <property type="entry name" value="Diguanylate_Cyclase"/>
</dbReference>